<evidence type="ECO:0000256" key="1">
    <source>
        <dbReference type="SAM" id="Phobius"/>
    </source>
</evidence>
<feature type="transmembrane region" description="Helical" evidence="1">
    <location>
        <begin position="163"/>
        <end position="183"/>
    </location>
</feature>
<feature type="transmembrane region" description="Helical" evidence="1">
    <location>
        <begin position="268"/>
        <end position="292"/>
    </location>
</feature>
<keyword evidence="1" id="KW-0812">Transmembrane</keyword>
<feature type="transmembrane region" description="Helical" evidence="1">
    <location>
        <begin position="331"/>
        <end position="351"/>
    </location>
</feature>
<evidence type="ECO:0000313" key="3">
    <source>
        <dbReference type="Proteomes" id="UP000294692"/>
    </source>
</evidence>
<feature type="transmembrane region" description="Helical" evidence="1">
    <location>
        <begin position="230"/>
        <end position="248"/>
    </location>
</feature>
<protein>
    <submittedName>
        <fullName evidence="2">Putative membrane protein</fullName>
    </submittedName>
</protein>
<sequence length="459" mass="50670">MAGVGFQLKRLLRRDSLSSDLSAFVYAGIISAGPLILSILGILFIGALSLGVVDPPVLIVQFQVSVTYLISFSLVITGAVQLLFTRFISDRLFQGQHDRVLPNYNGMMVTTTLFTGSLAVCLAIFAFDGTSLSYRVLMVMGFVIVSNIWICIIFLASLKRYSIILAAFFVGYTVTVAVAAGLSRYGLEGLMAGFVAGHFVLLACMAAVMRRDHMSGDRRYMAFEVFDRRYVYPSLVMVGLLFNLGVWLDKFMFWFSATGTRVIGPLHASVIYDLPVFLAYLCIIPGMAVFLLRLETDFADSYNAYYSAVRNGSTLSHIREMRNDMVRGARAGLYEILKIQAVVTLLVFAFGDRLLEAAGISVLYLPLLRIDVVAASLQVLFLGCLNIFLYLDRRGIVLALTALFVGLNGALTWITLELGPNTYGYGFAGALVIVVLVAVFMLNRGFDRLEYETYMLQKA</sequence>
<keyword evidence="1" id="KW-0472">Membrane</keyword>
<proteinExistence type="predicted"/>
<feature type="transmembrane region" description="Helical" evidence="1">
    <location>
        <begin position="363"/>
        <end position="389"/>
    </location>
</feature>
<dbReference type="Pfam" id="PF16933">
    <property type="entry name" value="PelG"/>
    <property type="match status" value="1"/>
</dbReference>
<dbReference type="OrthoDB" id="37830at2"/>
<dbReference type="RefSeq" id="WP_132474185.1">
    <property type="nucleotide sequence ID" value="NZ_JBHRVM010000001.1"/>
</dbReference>
<evidence type="ECO:0000313" key="2">
    <source>
        <dbReference type="EMBL" id="TCV01562.1"/>
    </source>
</evidence>
<keyword evidence="3" id="KW-1185">Reference proteome</keyword>
<dbReference type="AlphaFoldDB" id="A0A4R3VD14"/>
<gene>
    <name evidence="2" type="ORF">EV686_102275</name>
</gene>
<name>A0A4R3VD14_9BURK</name>
<keyword evidence="1" id="KW-1133">Transmembrane helix</keyword>
<organism evidence="2 3">
    <name type="scientific">Paracandidimonas soli</name>
    <dbReference type="NCBI Taxonomy" id="1917182"/>
    <lineage>
        <taxon>Bacteria</taxon>
        <taxon>Pseudomonadati</taxon>
        <taxon>Pseudomonadota</taxon>
        <taxon>Betaproteobacteria</taxon>
        <taxon>Burkholderiales</taxon>
        <taxon>Alcaligenaceae</taxon>
        <taxon>Paracandidimonas</taxon>
    </lineage>
</organism>
<feature type="transmembrane region" description="Helical" evidence="1">
    <location>
        <begin position="422"/>
        <end position="442"/>
    </location>
</feature>
<accession>A0A4R3VD14</accession>
<feature type="transmembrane region" description="Helical" evidence="1">
    <location>
        <begin position="133"/>
        <end position="156"/>
    </location>
</feature>
<dbReference type="EMBL" id="SMBX01000002">
    <property type="protein sequence ID" value="TCV01562.1"/>
    <property type="molecule type" value="Genomic_DNA"/>
</dbReference>
<feature type="transmembrane region" description="Helical" evidence="1">
    <location>
        <begin position="21"/>
        <end position="45"/>
    </location>
</feature>
<feature type="transmembrane region" description="Helical" evidence="1">
    <location>
        <begin position="189"/>
        <end position="209"/>
    </location>
</feature>
<comment type="caution">
    <text evidence="2">The sequence shown here is derived from an EMBL/GenBank/DDBJ whole genome shotgun (WGS) entry which is preliminary data.</text>
</comment>
<dbReference type="Proteomes" id="UP000294692">
    <property type="component" value="Unassembled WGS sequence"/>
</dbReference>
<feature type="transmembrane region" description="Helical" evidence="1">
    <location>
        <begin position="396"/>
        <end position="416"/>
    </location>
</feature>
<feature type="transmembrane region" description="Helical" evidence="1">
    <location>
        <begin position="65"/>
        <end position="84"/>
    </location>
</feature>
<feature type="transmembrane region" description="Helical" evidence="1">
    <location>
        <begin position="104"/>
        <end position="127"/>
    </location>
</feature>
<reference evidence="2 3" key="1">
    <citation type="submission" date="2019-03" db="EMBL/GenBank/DDBJ databases">
        <title>Genomic Encyclopedia of Type Strains, Phase IV (KMG-IV): sequencing the most valuable type-strain genomes for metagenomic binning, comparative biology and taxonomic classification.</title>
        <authorList>
            <person name="Goeker M."/>
        </authorList>
    </citation>
    <scope>NUCLEOTIDE SEQUENCE [LARGE SCALE GENOMIC DNA]</scope>
    <source>
        <strain evidence="2 3">DSM 100048</strain>
    </source>
</reference>
<dbReference type="InterPro" id="IPR031617">
    <property type="entry name" value="PelG"/>
</dbReference>